<dbReference type="InterPro" id="IPR011009">
    <property type="entry name" value="Kinase-like_dom_sf"/>
</dbReference>
<dbReference type="EMBL" id="ONZP01000245">
    <property type="protein sequence ID" value="SPJ78902.1"/>
    <property type="molecule type" value="Genomic_DNA"/>
</dbReference>
<dbReference type="AlphaFoldDB" id="A0AAE8MB19"/>
<feature type="domain" description="Aminoglycoside phosphotransferase" evidence="2">
    <location>
        <begin position="78"/>
        <end position="246"/>
    </location>
</feature>
<gene>
    <name evidence="3" type="ORF">FTOL_07293</name>
</gene>
<evidence type="ECO:0000313" key="4">
    <source>
        <dbReference type="Proteomes" id="UP001187734"/>
    </source>
</evidence>
<feature type="region of interest" description="Disordered" evidence="1">
    <location>
        <begin position="38"/>
        <end position="58"/>
    </location>
</feature>
<dbReference type="Pfam" id="PF01636">
    <property type="entry name" value="APH"/>
    <property type="match status" value="1"/>
</dbReference>
<dbReference type="InterPro" id="IPR051678">
    <property type="entry name" value="AGP_Transferase"/>
</dbReference>
<accession>A0AAE8MB19</accession>
<evidence type="ECO:0000259" key="2">
    <source>
        <dbReference type="Pfam" id="PF01636"/>
    </source>
</evidence>
<proteinExistence type="predicted"/>
<keyword evidence="4" id="KW-1185">Reference proteome</keyword>
<dbReference type="PANTHER" id="PTHR21310">
    <property type="entry name" value="AMINOGLYCOSIDE PHOSPHOTRANSFERASE-RELATED-RELATED"/>
    <property type="match status" value="1"/>
</dbReference>
<evidence type="ECO:0000313" key="3">
    <source>
        <dbReference type="EMBL" id="SPJ78902.1"/>
    </source>
</evidence>
<name>A0AAE8MB19_9HYPO</name>
<protein>
    <recommendedName>
        <fullName evidence="2">Aminoglycoside phosphotransferase domain-containing protein</fullName>
    </recommendedName>
</protein>
<evidence type="ECO:0000256" key="1">
    <source>
        <dbReference type="SAM" id="MobiDB-lite"/>
    </source>
</evidence>
<dbReference type="CDD" id="cd05120">
    <property type="entry name" value="APH_ChoK_like"/>
    <property type="match status" value="1"/>
</dbReference>
<dbReference type="Gene3D" id="3.90.1200.10">
    <property type="match status" value="1"/>
</dbReference>
<dbReference type="SUPFAM" id="SSF56112">
    <property type="entry name" value="Protein kinase-like (PK-like)"/>
    <property type="match status" value="1"/>
</dbReference>
<comment type="caution">
    <text evidence="3">The sequence shown here is derived from an EMBL/GenBank/DDBJ whole genome shotgun (WGS) entry which is preliminary data.</text>
</comment>
<organism evidence="3 4">
    <name type="scientific">Fusarium torulosum</name>
    <dbReference type="NCBI Taxonomy" id="33205"/>
    <lineage>
        <taxon>Eukaryota</taxon>
        <taxon>Fungi</taxon>
        <taxon>Dikarya</taxon>
        <taxon>Ascomycota</taxon>
        <taxon>Pezizomycotina</taxon>
        <taxon>Sordariomycetes</taxon>
        <taxon>Hypocreomycetidae</taxon>
        <taxon>Hypocreales</taxon>
        <taxon>Nectriaceae</taxon>
        <taxon>Fusarium</taxon>
    </lineage>
</organism>
<dbReference type="InterPro" id="IPR002575">
    <property type="entry name" value="Aminoglycoside_PTrfase"/>
</dbReference>
<sequence length="298" mass="33671">MAKGDNANLSICSTAKEDFIIYPQSNFFQEDRAAALPSPTEVRASNEASDDVRAKNLDSPTPVKFPSLGLIVKYGTDVSAAEIETQAMMHERLQGQVPVPQVYGRAKDGDQKFLYMALIEGDTLQTRFHALSESERQAICKELRSMVNAWRALEQSKESQYVGSVGRRPLTDYSVIARPGRAGPYLGANSVREFHDACGIEIEEDIPICFTHNDLCPPNILISKGPDPTVVGIIDWEQAGWYPSYWEYCKARRVGVIDEYFDHAHQEECTSKYLPQIFDDVDEERVYHPWLYFMLSCI</sequence>
<dbReference type="Proteomes" id="UP001187734">
    <property type="component" value="Unassembled WGS sequence"/>
</dbReference>
<reference evidence="3" key="1">
    <citation type="submission" date="2018-03" db="EMBL/GenBank/DDBJ databases">
        <authorList>
            <person name="Guldener U."/>
        </authorList>
    </citation>
    <scope>NUCLEOTIDE SEQUENCE</scope>
</reference>
<dbReference type="PANTHER" id="PTHR21310:SF54">
    <property type="entry name" value="AMINOGLYCOSIDE PHOSPHOTRANSFERASE DOMAIN-CONTAINING PROTEIN"/>
    <property type="match status" value="1"/>
</dbReference>